<accession>A0A0D5Y3R9</accession>
<name>A0A0D5Y3R9_9PSED</name>
<dbReference type="KEGG" id="pcz:PCL1606_42330"/>
<proteinExistence type="predicted"/>
<dbReference type="Pfam" id="PF11363">
    <property type="entry name" value="DUF3164"/>
    <property type="match status" value="1"/>
</dbReference>
<dbReference type="RefSeq" id="WP_045884617.1">
    <property type="nucleotide sequence ID" value="NZ_CP011110.1"/>
</dbReference>
<evidence type="ECO:0000313" key="2">
    <source>
        <dbReference type="Proteomes" id="UP000032748"/>
    </source>
</evidence>
<dbReference type="Proteomes" id="UP000032748">
    <property type="component" value="Chromosome"/>
</dbReference>
<organism evidence="1 2">
    <name type="scientific">Pseudomonas chlororaphis</name>
    <dbReference type="NCBI Taxonomy" id="587753"/>
    <lineage>
        <taxon>Bacteria</taxon>
        <taxon>Pseudomonadati</taxon>
        <taxon>Pseudomonadota</taxon>
        <taxon>Gammaproteobacteria</taxon>
        <taxon>Pseudomonadales</taxon>
        <taxon>Pseudomonadaceae</taxon>
        <taxon>Pseudomonas</taxon>
    </lineage>
</organism>
<dbReference type="InterPro" id="IPR021505">
    <property type="entry name" value="Phage_B3_Orf6"/>
</dbReference>
<protein>
    <submittedName>
        <fullName evidence="1">Sulfate transporter</fullName>
    </submittedName>
</protein>
<dbReference type="OrthoDB" id="7554786at2"/>
<dbReference type="EMBL" id="CP011110">
    <property type="protein sequence ID" value="AKA25680.1"/>
    <property type="molecule type" value="Genomic_DNA"/>
</dbReference>
<dbReference type="PATRIC" id="fig|587753.10.peg.4228"/>
<dbReference type="AlphaFoldDB" id="A0A0D5Y3R9"/>
<evidence type="ECO:0000313" key="1">
    <source>
        <dbReference type="EMBL" id="AKA25680.1"/>
    </source>
</evidence>
<gene>
    <name evidence="1" type="ORF">PCL1606_42330</name>
</gene>
<sequence>MSDIKIPEGFVRNAIGHLVPVDQVREQDKLRDQVAGELAEAAKELNLALKNFKKKSLGDIADLISIAGERYGVQMGGKKGNVTIATYDGKYKVVRSYADRLIFTEEMEVAKVMVYDCIKTWSKGADNHLLAIVDRTFSPNRNGQIKTSDVLDLLRLEIDDDTWKAAMKAVKDSILVSGSSVYIRVYERVNDTDEYRAIPLDLAVV</sequence>
<reference evidence="1 2" key="1">
    <citation type="journal article" date="2015" name="Mol. Plant Microbe Interact.">
        <title>Comparative Genomic Analysis of Pseudomonas chlororaphis PCL1606 Reveals New Insight into Antifungal Compounds Involved in Biocontrol.</title>
        <authorList>
            <person name="Calderon C.E."/>
            <person name="Ramos C."/>
            <person name="de Vicente A."/>
            <person name="Cazorla F.M."/>
        </authorList>
    </citation>
    <scope>NUCLEOTIDE SEQUENCE [LARGE SCALE GENOMIC DNA]</scope>
    <source>
        <strain evidence="1 2">PCL1606</strain>
    </source>
</reference>